<proteinExistence type="predicted"/>
<dbReference type="Gene3D" id="2.80.10.50">
    <property type="match status" value="1"/>
</dbReference>
<dbReference type="Proteomes" id="UP001064632">
    <property type="component" value="Chromosome"/>
</dbReference>
<reference evidence="1" key="1">
    <citation type="submission" date="2022-09" db="EMBL/GenBank/DDBJ databases">
        <title>Tahibacter sp. nov., isolated from a fresh water.</title>
        <authorList>
            <person name="Baek J.H."/>
            <person name="Lee J.K."/>
            <person name="Kim J.M."/>
            <person name="Jeon C.O."/>
        </authorList>
    </citation>
    <scope>NUCLEOTIDE SEQUENCE</scope>
    <source>
        <strain evidence="1">W38</strain>
    </source>
</reference>
<gene>
    <name evidence="1" type="ORF">N4264_07125</name>
</gene>
<evidence type="ECO:0000313" key="1">
    <source>
        <dbReference type="EMBL" id="UXI69413.1"/>
    </source>
</evidence>
<accession>A0ABY6BHB7</accession>
<name>A0ABY6BHB7_9GAMM</name>
<dbReference type="RefSeq" id="WP_261696368.1">
    <property type="nucleotide sequence ID" value="NZ_CP104694.1"/>
</dbReference>
<organism evidence="1 2">
    <name type="scientific">Tahibacter amnicola</name>
    <dbReference type="NCBI Taxonomy" id="2976241"/>
    <lineage>
        <taxon>Bacteria</taxon>
        <taxon>Pseudomonadati</taxon>
        <taxon>Pseudomonadota</taxon>
        <taxon>Gammaproteobacteria</taxon>
        <taxon>Lysobacterales</taxon>
        <taxon>Rhodanobacteraceae</taxon>
        <taxon>Tahibacter</taxon>
    </lineage>
</organism>
<protein>
    <recommendedName>
        <fullName evidence="3">Delta-60 repeat protein</fullName>
    </recommendedName>
</protein>
<keyword evidence="2" id="KW-1185">Reference proteome</keyword>
<evidence type="ECO:0000313" key="2">
    <source>
        <dbReference type="Proteomes" id="UP001064632"/>
    </source>
</evidence>
<evidence type="ECO:0008006" key="3">
    <source>
        <dbReference type="Google" id="ProtNLM"/>
    </source>
</evidence>
<dbReference type="Pfam" id="PF17164">
    <property type="entry name" value="DUF5122"/>
    <property type="match status" value="3"/>
</dbReference>
<dbReference type="InterPro" id="IPR013431">
    <property type="entry name" value="Delta_60_rpt"/>
</dbReference>
<sequence>MDFSLARLLPDGTADAGFAGDGWSVFRIDALPVPEGHDGIDRLVVQRDGSIVIAGHYDAGESTVRLLAGRIRADGTPDPAYGDAALPGFRTLVTRADAGSEYATGLRLQSDGKLFLSIVTGVYPERSGFAAARLDAAGDLDPGFADGGIFALDLVPQGAFADAMAVTLQGGRPVLAGHARRDSGAQITELGLVRLENDLIFTDRLGD</sequence>
<dbReference type="EMBL" id="CP104694">
    <property type="protein sequence ID" value="UXI69413.1"/>
    <property type="molecule type" value="Genomic_DNA"/>
</dbReference>